<dbReference type="PANTHER" id="PTHR43371:SF1">
    <property type="entry name" value="RIBONUCLEOSIDE-DIPHOSPHATE REDUCTASE"/>
    <property type="match status" value="1"/>
</dbReference>
<dbReference type="GO" id="GO:0031419">
    <property type="term" value="F:cobalamin binding"/>
    <property type="evidence" value="ECO:0007669"/>
    <property type="project" value="UniProtKB-KW"/>
</dbReference>
<feature type="non-terminal residue" evidence="9">
    <location>
        <position position="270"/>
    </location>
</feature>
<evidence type="ECO:0000313" key="9">
    <source>
        <dbReference type="EMBL" id="PWF48757.1"/>
    </source>
</evidence>
<dbReference type="SUPFAM" id="SSF51998">
    <property type="entry name" value="PFL-like glycyl radical enzymes"/>
    <property type="match status" value="1"/>
</dbReference>
<feature type="domain" description="Ribonucleotide reductase large subunit C-terminal" evidence="8">
    <location>
        <begin position="89"/>
        <end position="270"/>
    </location>
</feature>
<comment type="similarity">
    <text evidence="6">Belongs to the ribonucleoside diphosphate reductase large chain family.</text>
</comment>
<dbReference type="InterPro" id="IPR000788">
    <property type="entry name" value="RNR_lg_C"/>
</dbReference>
<evidence type="ECO:0000256" key="3">
    <source>
        <dbReference type="ARBA" id="ARBA00023002"/>
    </source>
</evidence>
<sequence length="270" mass="28937">MHQLENAVIALAEPQEISTEVLIEKYAKGGETTVAQVHARVARALAEVESADARQKYTDEFLWAMRHGFIPAGRVCSAAGTGLQTTLINCFVQPVGDSITEATDGRPGIYTALAQAAETMRRGGGVGYNFSAIRPRGARVKGTGSSASGPISYMQVFDRSCETVESAGARRGAQMAVLNVDHPDIADFITAKQERGQLNNFNVSVGVSDAFMRAVEAGAGVELVHASEPNDELKQAGAHQRGDGQWVYRRLPARALWDLIMKSTYAAAEP</sequence>
<keyword evidence="2" id="KW-0846">Cobalamin</keyword>
<evidence type="ECO:0000313" key="10">
    <source>
        <dbReference type="Proteomes" id="UP000241421"/>
    </source>
</evidence>
<evidence type="ECO:0000259" key="8">
    <source>
        <dbReference type="Pfam" id="PF02867"/>
    </source>
</evidence>
<reference evidence="9 10" key="1">
    <citation type="submission" date="2018-04" db="EMBL/GenBank/DDBJ databases">
        <title>Massilia violaceinigra sp. nov., a novel purple-pigmented bacterium isolated from Tianshan glacier, Xinjiang, China.</title>
        <authorList>
            <person name="Wang H."/>
        </authorList>
    </citation>
    <scope>NUCLEOTIDE SEQUENCE [LARGE SCALE GENOMIC DNA]</scope>
    <source>
        <strain evidence="9 10">B448-2</strain>
    </source>
</reference>
<evidence type="ECO:0000256" key="5">
    <source>
        <dbReference type="ARBA" id="ARBA00023285"/>
    </source>
</evidence>
<feature type="domain" description="Ribonucleotide reductase large subunit N-terminal" evidence="7">
    <location>
        <begin position="13"/>
        <end position="83"/>
    </location>
</feature>
<dbReference type="PANTHER" id="PTHR43371">
    <property type="entry name" value="VITAMIN B12-DEPENDENT RIBONUCLEOTIDE REDUCTASE"/>
    <property type="match status" value="1"/>
</dbReference>
<evidence type="ECO:0000256" key="1">
    <source>
        <dbReference type="ARBA" id="ARBA00001922"/>
    </source>
</evidence>
<evidence type="ECO:0000256" key="2">
    <source>
        <dbReference type="ARBA" id="ARBA00022628"/>
    </source>
</evidence>
<dbReference type="UniPathway" id="UPA00326"/>
<evidence type="ECO:0000256" key="4">
    <source>
        <dbReference type="ARBA" id="ARBA00023116"/>
    </source>
</evidence>
<dbReference type="GO" id="GO:0009263">
    <property type="term" value="P:deoxyribonucleotide biosynthetic process"/>
    <property type="evidence" value="ECO:0007669"/>
    <property type="project" value="UniProtKB-KW"/>
</dbReference>
<dbReference type="Pfam" id="PF00317">
    <property type="entry name" value="Ribonuc_red_lgN"/>
    <property type="match status" value="1"/>
</dbReference>
<proteinExistence type="inferred from homology"/>
<gene>
    <name evidence="9" type="ORF">C7C56_010170</name>
</gene>
<name>A0A2U2HMN1_9BURK</name>
<dbReference type="EMBL" id="PXWF02000143">
    <property type="protein sequence ID" value="PWF48757.1"/>
    <property type="molecule type" value="Genomic_DNA"/>
</dbReference>
<comment type="caution">
    <text evidence="9">The sequence shown here is derived from an EMBL/GenBank/DDBJ whole genome shotgun (WGS) entry which is preliminary data.</text>
</comment>
<organism evidence="9 10">
    <name type="scientific">Massilia glaciei</name>
    <dbReference type="NCBI Taxonomy" id="1524097"/>
    <lineage>
        <taxon>Bacteria</taxon>
        <taxon>Pseudomonadati</taxon>
        <taxon>Pseudomonadota</taxon>
        <taxon>Betaproteobacteria</taxon>
        <taxon>Burkholderiales</taxon>
        <taxon>Oxalobacteraceae</taxon>
        <taxon>Telluria group</taxon>
        <taxon>Massilia</taxon>
    </lineage>
</organism>
<dbReference type="GO" id="GO:0004748">
    <property type="term" value="F:ribonucleoside-diphosphate reductase activity, thioredoxin disulfide as acceptor"/>
    <property type="evidence" value="ECO:0007669"/>
    <property type="project" value="UniProtKB-EC"/>
</dbReference>
<dbReference type="Proteomes" id="UP000241421">
    <property type="component" value="Unassembled WGS sequence"/>
</dbReference>
<dbReference type="InterPro" id="IPR050862">
    <property type="entry name" value="RdRp_reductase_class-2"/>
</dbReference>
<dbReference type="Gene3D" id="3.20.70.20">
    <property type="match status" value="1"/>
</dbReference>
<protein>
    <recommendedName>
        <fullName evidence="6">Ribonucleoside-diphosphate reductase</fullName>
        <ecNumber evidence="6">1.17.4.1</ecNumber>
    </recommendedName>
</protein>
<comment type="cofactor">
    <cofactor evidence="1">
        <name>adenosylcob(III)alamin</name>
        <dbReference type="ChEBI" id="CHEBI:18408"/>
    </cofactor>
</comment>
<dbReference type="Pfam" id="PF02867">
    <property type="entry name" value="Ribonuc_red_lgC"/>
    <property type="match status" value="1"/>
</dbReference>
<keyword evidence="10" id="KW-1185">Reference proteome</keyword>
<evidence type="ECO:0000256" key="6">
    <source>
        <dbReference type="RuleBase" id="RU003410"/>
    </source>
</evidence>
<comment type="catalytic activity">
    <reaction evidence="6">
        <text>a 2'-deoxyribonucleoside 5'-diphosphate + [thioredoxin]-disulfide + H2O = a ribonucleoside 5'-diphosphate + [thioredoxin]-dithiol</text>
        <dbReference type="Rhea" id="RHEA:23252"/>
        <dbReference type="Rhea" id="RHEA-COMP:10698"/>
        <dbReference type="Rhea" id="RHEA-COMP:10700"/>
        <dbReference type="ChEBI" id="CHEBI:15377"/>
        <dbReference type="ChEBI" id="CHEBI:29950"/>
        <dbReference type="ChEBI" id="CHEBI:50058"/>
        <dbReference type="ChEBI" id="CHEBI:57930"/>
        <dbReference type="ChEBI" id="CHEBI:73316"/>
        <dbReference type="EC" id="1.17.4.1"/>
    </reaction>
</comment>
<accession>A0A2U2HMN1</accession>
<keyword evidence="5" id="KW-0170">Cobalt</keyword>
<dbReference type="RefSeq" id="WP_307719041.1">
    <property type="nucleotide sequence ID" value="NZ_PXWF02000143.1"/>
</dbReference>
<keyword evidence="4 6" id="KW-0215">Deoxyribonucleotide synthesis</keyword>
<dbReference type="GO" id="GO:0005524">
    <property type="term" value="F:ATP binding"/>
    <property type="evidence" value="ECO:0007669"/>
    <property type="project" value="InterPro"/>
</dbReference>
<dbReference type="InterPro" id="IPR013509">
    <property type="entry name" value="RNR_lsu_N"/>
</dbReference>
<keyword evidence="3 6" id="KW-0560">Oxidoreductase</keyword>
<comment type="function">
    <text evidence="6">Provides the precursors necessary for DNA synthesis. Catalyzes the biosynthesis of deoxyribonucleotides from the corresponding ribonucleotides.</text>
</comment>
<dbReference type="EC" id="1.17.4.1" evidence="6"/>
<dbReference type="AlphaFoldDB" id="A0A2U2HMN1"/>
<evidence type="ECO:0000259" key="7">
    <source>
        <dbReference type="Pfam" id="PF00317"/>
    </source>
</evidence>